<evidence type="ECO:0000313" key="2">
    <source>
        <dbReference type="Proteomes" id="UP000033202"/>
    </source>
</evidence>
<accession>A0A0E9MPX9</accession>
<name>A0A0E9MPX9_9SPHN</name>
<sequence length="265" mass="29531">MVTLQPDQIELKIHGLTTEDHGRVPARVFANKLKQLVSALEAADKIANGEIKHAYVLANMHMSEPTAILKEMPLTEMDVQQRLSAVPVFHDAVEGIKARDGRVQRLATVVKHVSLLTSGTADKFGFAEVRTGDDNVVRIDDFLRKRAQAARKVAGEQYFDGVVFGTFDGLLDYVDIRGSLPQIKLTLSAGAKEIDCICRREDIDALGEALHRRVRVTGRAIYSGTSPLPMRVEVTHVERVKDGGDFSRWRGSFRPFEIESWEHDA</sequence>
<reference evidence="1 2" key="1">
    <citation type="submission" date="2015-04" db="EMBL/GenBank/DDBJ databases">
        <title>Whole genome shotgun sequence of Sphingomonas changbaiensis NBRC 104936.</title>
        <authorList>
            <person name="Katano-Makiyama Y."/>
            <person name="Hosoyama A."/>
            <person name="Hashimoto M."/>
            <person name="Noguchi M."/>
            <person name="Tsuchikane K."/>
            <person name="Ohji S."/>
            <person name="Yamazoe A."/>
            <person name="Ichikawa N."/>
            <person name="Kimura A."/>
            <person name="Fujita N."/>
        </authorList>
    </citation>
    <scope>NUCLEOTIDE SEQUENCE [LARGE SCALE GENOMIC DNA]</scope>
    <source>
        <strain evidence="1 2">NBRC 104936</strain>
    </source>
</reference>
<dbReference type="RefSeq" id="WP_046348018.1">
    <property type="nucleotide sequence ID" value="NZ_BBWU01000028.1"/>
</dbReference>
<comment type="caution">
    <text evidence="1">The sequence shown here is derived from an EMBL/GenBank/DDBJ whole genome shotgun (WGS) entry which is preliminary data.</text>
</comment>
<gene>
    <name evidence="1" type="ORF">SCH01S_28_00440</name>
</gene>
<evidence type="ECO:0000313" key="1">
    <source>
        <dbReference type="EMBL" id="GAO39185.1"/>
    </source>
</evidence>
<protein>
    <submittedName>
        <fullName evidence="1">Uncharacterized protein</fullName>
    </submittedName>
</protein>
<dbReference type="EMBL" id="BBWU01000028">
    <property type="protein sequence ID" value="GAO39185.1"/>
    <property type="molecule type" value="Genomic_DNA"/>
</dbReference>
<dbReference type="STRING" id="1219043.SCH01S_28_00440"/>
<organism evidence="1 2">
    <name type="scientific">Sphingomonas changbaiensis NBRC 104936</name>
    <dbReference type="NCBI Taxonomy" id="1219043"/>
    <lineage>
        <taxon>Bacteria</taxon>
        <taxon>Pseudomonadati</taxon>
        <taxon>Pseudomonadota</taxon>
        <taxon>Alphaproteobacteria</taxon>
        <taxon>Sphingomonadales</taxon>
        <taxon>Sphingomonadaceae</taxon>
        <taxon>Sphingomonas</taxon>
    </lineage>
</organism>
<dbReference type="AlphaFoldDB" id="A0A0E9MPX9"/>
<dbReference type="OrthoDB" id="8478378at2"/>
<proteinExistence type="predicted"/>
<dbReference type="Proteomes" id="UP000033202">
    <property type="component" value="Unassembled WGS sequence"/>
</dbReference>
<keyword evidence="2" id="KW-1185">Reference proteome</keyword>